<evidence type="ECO:0000256" key="1">
    <source>
        <dbReference type="SAM" id="Phobius"/>
    </source>
</evidence>
<organism evidence="2 3">
    <name type="scientific">Ameiurus melas</name>
    <name type="common">Black bullhead</name>
    <name type="synonym">Silurus melas</name>
    <dbReference type="NCBI Taxonomy" id="219545"/>
    <lineage>
        <taxon>Eukaryota</taxon>
        <taxon>Metazoa</taxon>
        <taxon>Chordata</taxon>
        <taxon>Craniata</taxon>
        <taxon>Vertebrata</taxon>
        <taxon>Euteleostomi</taxon>
        <taxon>Actinopterygii</taxon>
        <taxon>Neopterygii</taxon>
        <taxon>Teleostei</taxon>
        <taxon>Ostariophysi</taxon>
        <taxon>Siluriformes</taxon>
        <taxon>Ictaluridae</taxon>
        <taxon>Ameiurus</taxon>
    </lineage>
</organism>
<dbReference type="Proteomes" id="UP000593565">
    <property type="component" value="Unassembled WGS sequence"/>
</dbReference>
<protein>
    <submittedName>
        <fullName evidence="2">Uncharacterized protein</fullName>
    </submittedName>
</protein>
<accession>A0A7J6B787</accession>
<reference evidence="2 3" key="1">
    <citation type="submission" date="2020-02" db="EMBL/GenBank/DDBJ databases">
        <title>A chromosome-scale genome assembly of the black bullhead catfish (Ameiurus melas).</title>
        <authorList>
            <person name="Wen M."/>
            <person name="Zham M."/>
            <person name="Cabau C."/>
            <person name="Klopp C."/>
            <person name="Donnadieu C."/>
            <person name="Roques C."/>
            <person name="Bouchez O."/>
            <person name="Lampietro C."/>
            <person name="Jouanno E."/>
            <person name="Herpin A."/>
            <person name="Louis A."/>
            <person name="Berthelot C."/>
            <person name="Parey E."/>
            <person name="Roest-Crollius H."/>
            <person name="Braasch I."/>
            <person name="Postlethwait J."/>
            <person name="Robinson-Rechavi M."/>
            <person name="Echchiki A."/>
            <person name="Begum T."/>
            <person name="Montfort J."/>
            <person name="Schartl M."/>
            <person name="Bobe J."/>
            <person name="Guiguen Y."/>
        </authorList>
    </citation>
    <scope>NUCLEOTIDE SEQUENCE [LARGE SCALE GENOMIC DNA]</scope>
    <source>
        <strain evidence="2">M_S1</strain>
        <tissue evidence="2">Blood</tissue>
    </source>
</reference>
<evidence type="ECO:0000313" key="2">
    <source>
        <dbReference type="EMBL" id="KAF4090892.1"/>
    </source>
</evidence>
<proteinExistence type="predicted"/>
<keyword evidence="1" id="KW-1133">Transmembrane helix</keyword>
<dbReference type="AlphaFoldDB" id="A0A7J6B787"/>
<dbReference type="EMBL" id="JAAGNN010000003">
    <property type="protein sequence ID" value="KAF4090892.1"/>
    <property type="molecule type" value="Genomic_DNA"/>
</dbReference>
<evidence type="ECO:0000313" key="3">
    <source>
        <dbReference type="Proteomes" id="UP000593565"/>
    </source>
</evidence>
<dbReference type="PANTHER" id="PTHR34488:SF1">
    <property type="entry name" value="SI:CH211-245H14.1-RELATED"/>
    <property type="match status" value="1"/>
</dbReference>
<comment type="caution">
    <text evidence="2">The sequence shown here is derived from an EMBL/GenBank/DDBJ whole genome shotgun (WGS) entry which is preliminary data.</text>
</comment>
<keyword evidence="3" id="KW-1185">Reference proteome</keyword>
<keyword evidence="1" id="KW-0812">Transmembrane</keyword>
<keyword evidence="1" id="KW-0472">Membrane</keyword>
<sequence length="184" mass="20538">MVPESKTLLFFPMVLGNTLNIHVEILRRLKERLELREAYAENHGDVVIAFVPIVSRAGTDIEAALQKIPRTSQPVVLMALHFTFDENYIAPNSAWNINRDDVLAVDLLCYEDLGLLRCQRNDEALKAVTDHLISKGASLNTQHGTAGTLTRCSPLVFILCFIFVILIAIAIGVGLYLRTWVNHA</sequence>
<dbReference type="PANTHER" id="PTHR34488">
    <property type="entry name" value="SI:CH211-245H14.1-RELATED"/>
    <property type="match status" value="1"/>
</dbReference>
<name>A0A7J6B787_AMEME</name>
<feature type="transmembrane region" description="Helical" evidence="1">
    <location>
        <begin position="155"/>
        <end position="177"/>
    </location>
</feature>
<gene>
    <name evidence="2" type="ORF">AMELA_G00030770</name>
</gene>